<sequence>MKEITMETKISELLNDYPGMKETLIAINPKFKKLNNPVLRRTLAKVASIKQAAIVGGMGPLELLNRLRESVGQSPVDVAGETVATQEAKEKPAWVSGEPKVALDANALLDSEKNPLAEANKALKGIGGGEFIALHSDFKPEPLIEEFEKAGHEVYCEQKEKSEFVTYVRK</sequence>
<dbReference type="InterPro" id="IPR015077">
    <property type="entry name" value="DUF1858"/>
</dbReference>
<dbReference type="EMBL" id="DRNO01000003">
    <property type="protein sequence ID" value="HFC03236.1"/>
    <property type="molecule type" value="Genomic_DNA"/>
</dbReference>
<proteinExistence type="predicted"/>
<dbReference type="Pfam" id="PF08984">
    <property type="entry name" value="DUF1858"/>
    <property type="match status" value="1"/>
</dbReference>
<dbReference type="SUPFAM" id="SSF140683">
    <property type="entry name" value="SP0561-like"/>
    <property type="match status" value="1"/>
</dbReference>
<dbReference type="InterPro" id="IPR038062">
    <property type="entry name" value="ScdA-like_N_sf"/>
</dbReference>
<reference evidence="2" key="1">
    <citation type="journal article" date="2020" name="mSystems">
        <title>Genome- and Community-Level Interaction Insights into Carbon Utilization and Element Cycling Functions of Hydrothermarchaeota in Hydrothermal Sediment.</title>
        <authorList>
            <person name="Zhou Z."/>
            <person name="Liu Y."/>
            <person name="Xu W."/>
            <person name="Pan J."/>
            <person name="Luo Z.H."/>
            <person name="Li M."/>
        </authorList>
    </citation>
    <scope>NUCLEOTIDE SEQUENCE [LARGE SCALE GENOMIC DNA]</scope>
    <source>
        <strain evidence="2">HyVt-513</strain>
    </source>
</reference>
<feature type="domain" description="DUF1858" evidence="1">
    <location>
        <begin position="4"/>
        <end position="63"/>
    </location>
</feature>
<comment type="caution">
    <text evidence="2">The sequence shown here is derived from an EMBL/GenBank/DDBJ whole genome shotgun (WGS) entry which is preliminary data.</text>
</comment>
<evidence type="ECO:0000259" key="1">
    <source>
        <dbReference type="Pfam" id="PF08984"/>
    </source>
</evidence>
<protein>
    <submittedName>
        <fullName evidence="2">DUF1858 domain-containing protein</fullName>
    </submittedName>
</protein>
<name>A0A7V2WLF8_9BACT</name>
<accession>A0A7V2WLF8</accession>
<organism evidence="2">
    <name type="scientific">Nitratifractor salsuginis</name>
    <dbReference type="NCBI Taxonomy" id="269261"/>
    <lineage>
        <taxon>Bacteria</taxon>
        <taxon>Pseudomonadati</taxon>
        <taxon>Campylobacterota</taxon>
        <taxon>Epsilonproteobacteria</taxon>
        <taxon>Campylobacterales</taxon>
        <taxon>Sulfurovaceae</taxon>
        <taxon>Nitratifractor</taxon>
    </lineage>
</organism>
<gene>
    <name evidence="2" type="ORF">ENJ74_00040</name>
</gene>
<dbReference type="Proteomes" id="UP000885722">
    <property type="component" value="Unassembled WGS sequence"/>
</dbReference>
<dbReference type="Gene3D" id="1.10.3910.10">
    <property type="entry name" value="SP0561-like"/>
    <property type="match status" value="1"/>
</dbReference>
<evidence type="ECO:0000313" key="2">
    <source>
        <dbReference type="EMBL" id="HFC03236.1"/>
    </source>
</evidence>
<dbReference type="AlphaFoldDB" id="A0A7V2WLF8"/>